<name>A0A2U1LVZ8_ARTAN</name>
<sequence length="721" mass="80646">MEKEDLELQNVNGQTALCLAALAGHVKIAKILVKKNIALLDIPDSEGMMPLYMAALYGKHEMVKYLYHNSHKMTGEFWTHQNRKPRRFKAFVNPDLLSHLIVKLHHLVSELWLIQMALRDENYLFTRRIADRGSDKTVFDSQDRMIQETDPKDVIWDEIVGKEEYPEEGDGYKFQETDSESFIRDENYGKEEYPGSCSTLYLSHPCFDCYGDKEVSNEDYWWVTRALNVVVVQEGGTVQEEITGGSLEGAKESIGILSDFVMGEKTEIGGVNDLVLLVANGDTVAYGGPIEKQKEHVDGPNKEGCMNIQNGVGSKNLNDLVDGPQMGGLVSGEEHSGPNMILGDVPFDPGDFVPKAKLEDEFFSKRERMMRFKAFVNPDLLSHLIVKLHHLVSELWLIQMALRDENYLFTRRIADRGSDKTVFDSQDRMIQETDPKDVIWDEIVGKEEYPEEGDGYKFQETDSESFIRDENYGKEEYPGSCSTLYLSHPCFDCYGDKEVSNEDYWWVTRALNVVVVQEGGTVQEEITGGSLEGAKESIGILSDFVMGEKTEIGGVNDLVLLVANGDTVAYGGPIEKQKEHVDGPNKEGCMNIQNGVGSKNLNDLVDGPQMGGLVSGEEHSGPNMILGDVPLHSSLLIMGGLVSGEEHSGPNMILGDVPFDPGEQRSREMMERDSQMMERDSPMMAGTVVNERNHTKNNEQRNLHKPSKGAQSGLQEKLLFS</sequence>
<dbReference type="OrthoDB" id="1832879at2759"/>
<dbReference type="InterPro" id="IPR036770">
    <property type="entry name" value="Ankyrin_rpt-contain_sf"/>
</dbReference>
<feature type="region of interest" description="Disordered" evidence="1">
    <location>
        <begin position="656"/>
        <end position="721"/>
    </location>
</feature>
<comment type="caution">
    <text evidence="2">The sequence shown here is derived from an EMBL/GenBank/DDBJ whole genome shotgun (WGS) entry which is preliminary data.</text>
</comment>
<dbReference type="SMART" id="SM00248">
    <property type="entry name" value="ANK"/>
    <property type="match status" value="2"/>
</dbReference>
<feature type="compositionally biased region" description="Basic and acidic residues" evidence="1">
    <location>
        <begin position="691"/>
        <end position="702"/>
    </location>
</feature>
<dbReference type="Pfam" id="PF12796">
    <property type="entry name" value="Ank_2"/>
    <property type="match status" value="1"/>
</dbReference>
<evidence type="ECO:0000256" key="1">
    <source>
        <dbReference type="SAM" id="MobiDB-lite"/>
    </source>
</evidence>
<dbReference type="PANTHER" id="PTHR24121:SF16">
    <property type="entry name" value="NON-SPECIFIC SERINE_THREONINE PROTEIN KINASE"/>
    <property type="match status" value="1"/>
</dbReference>
<organism evidence="2 3">
    <name type="scientific">Artemisia annua</name>
    <name type="common">Sweet wormwood</name>
    <dbReference type="NCBI Taxonomy" id="35608"/>
    <lineage>
        <taxon>Eukaryota</taxon>
        <taxon>Viridiplantae</taxon>
        <taxon>Streptophyta</taxon>
        <taxon>Embryophyta</taxon>
        <taxon>Tracheophyta</taxon>
        <taxon>Spermatophyta</taxon>
        <taxon>Magnoliopsida</taxon>
        <taxon>eudicotyledons</taxon>
        <taxon>Gunneridae</taxon>
        <taxon>Pentapetalae</taxon>
        <taxon>asterids</taxon>
        <taxon>campanulids</taxon>
        <taxon>Asterales</taxon>
        <taxon>Asteraceae</taxon>
        <taxon>Asteroideae</taxon>
        <taxon>Anthemideae</taxon>
        <taxon>Artemisiinae</taxon>
        <taxon>Artemisia</taxon>
    </lineage>
</organism>
<reference evidence="2 3" key="1">
    <citation type="journal article" date="2018" name="Mol. Plant">
        <title>The genome of Artemisia annua provides insight into the evolution of Asteraceae family and artemisinin biosynthesis.</title>
        <authorList>
            <person name="Shen Q."/>
            <person name="Zhang L."/>
            <person name="Liao Z."/>
            <person name="Wang S."/>
            <person name="Yan T."/>
            <person name="Shi P."/>
            <person name="Liu M."/>
            <person name="Fu X."/>
            <person name="Pan Q."/>
            <person name="Wang Y."/>
            <person name="Lv Z."/>
            <person name="Lu X."/>
            <person name="Zhang F."/>
            <person name="Jiang W."/>
            <person name="Ma Y."/>
            <person name="Chen M."/>
            <person name="Hao X."/>
            <person name="Li L."/>
            <person name="Tang Y."/>
            <person name="Lv G."/>
            <person name="Zhou Y."/>
            <person name="Sun X."/>
            <person name="Brodelius P.E."/>
            <person name="Rose J.K.C."/>
            <person name="Tang K."/>
        </authorList>
    </citation>
    <scope>NUCLEOTIDE SEQUENCE [LARGE SCALE GENOMIC DNA]</scope>
    <source>
        <strain evidence="3">cv. Huhao1</strain>
        <tissue evidence="2">Leaf</tissue>
    </source>
</reference>
<dbReference type="Proteomes" id="UP000245207">
    <property type="component" value="Unassembled WGS sequence"/>
</dbReference>
<dbReference type="EMBL" id="PKPP01007510">
    <property type="protein sequence ID" value="PWA53189.1"/>
    <property type="molecule type" value="Genomic_DNA"/>
</dbReference>
<protein>
    <submittedName>
        <fullName evidence="2">Ankyrin repeat-containing protein</fullName>
    </submittedName>
</protein>
<dbReference type="SUPFAM" id="SSF48403">
    <property type="entry name" value="Ankyrin repeat"/>
    <property type="match status" value="1"/>
</dbReference>
<dbReference type="STRING" id="35608.A0A2U1LVZ8"/>
<proteinExistence type="predicted"/>
<dbReference type="PANTHER" id="PTHR24121">
    <property type="entry name" value="NO MECHANORECEPTOR POTENTIAL C, ISOFORM D-RELATED"/>
    <property type="match status" value="1"/>
</dbReference>
<gene>
    <name evidence="2" type="ORF">CTI12_AA447160</name>
</gene>
<evidence type="ECO:0000313" key="2">
    <source>
        <dbReference type="EMBL" id="PWA53189.1"/>
    </source>
</evidence>
<evidence type="ECO:0000313" key="3">
    <source>
        <dbReference type="Proteomes" id="UP000245207"/>
    </source>
</evidence>
<feature type="compositionally biased region" description="Basic and acidic residues" evidence="1">
    <location>
        <begin position="662"/>
        <end position="681"/>
    </location>
</feature>
<accession>A0A2U1LVZ8</accession>
<dbReference type="InterPro" id="IPR002110">
    <property type="entry name" value="Ankyrin_rpt"/>
</dbReference>
<dbReference type="AlphaFoldDB" id="A0A2U1LVZ8"/>
<keyword evidence="3" id="KW-1185">Reference proteome</keyword>
<dbReference type="Gene3D" id="1.25.40.20">
    <property type="entry name" value="Ankyrin repeat-containing domain"/>
    <property type="match status" value="1"/>
</dbReference>